<sequence>MKENAIARRFNKLGNECVARASAKGPIFLLTVLPHVFGFKSDF</sequence>
<dbReference type="EMBL" id="GGEC01062268">
    <property type="protein sequence ID" value="MBX42752.1"/>
    <property type="molecule type" value="Transcribed_RNA"/>
</dbReference>
<proteinExistence type="predicted"/>
<name>A0A2P2NJT6_RHIMU</name>
<dbReference type="AlphaFoldDB" id="A0A2P2NJT6"/>
<protein>
    <submittedName>
        <fullName evidence="1">Uncharacterized protein</fullName>
    </submittedName>
</protein>
<accession>A0A2P2NJT6</accession>
<organism evidence="1">
    <name type="scientific">Rhizophora mucronata</name>
    <name type="common">Asiatic mangrove</name>
    <dbReference type="NCBI Taxonomy" id="61149"/>
    <lineage>
        <taxon>Eukaryota</taxon>
        <taxon>Viridiplantae</taxon>
        <taxon>Streptophyta</taxon>
        <taxon>Embryophyta</taxon>
        <taxon>Tracheophyta</taxon>
        <taxon>Spermatophyta</taxon>
        <taxon>Magnoliopsida</taxon>
        <taxon>eudicotyledons</taxon>
        <taxon>Gunneridae</taxon>
        <taxon>Pentapetalae</taxon>
        <taxon>rosids</taxon>
        <taxon>fabids</taxon>
        <taxon>Malpighiales</taxon>
        <taxon>Rhizophoraceae</taxon>
        <taxon>Rhizophora</taxon>
    </lineage>
</organism>
<reference evidence="1" key="1">
    <citation type="submission" date="2018-02" db="EMBL/GenBank/DDBJ databases">
        <title>Rhizophora mucronata_Transcriptome.</title>
        <authorList>
            <person name="Meera S.P."/>
            <person name="Sreeshan A."/>
            <person name="Augustine A."/>
        </authorList>
    </citation>
    <scope>NUCLEOTIDE SEQUENCE</scope>
    <source>
        <tissue evidence="1">Leaf</tissue>
    </source>
</reference>
<evidence type="ECO:0000313" key="1">
    <source>
        <dbReference type="EMBL" id="MBX42752.1"/>
    </source>
</evidence>